<feature type="transmembrane region" description="Helical" evidence="1">
    <location>
        <begin position="25"/>
        <end position="47"/>
    </location>
</feature>
<feature type="transmembrane region" description="Helical" evidence="1">
    <location>
        <begin position="106"/>
        <end position="129"/>
    </location>
</feature>
<reference evidence="2 3" key="1">
    <citation type="submission" date="2018-08" db="EMBL/GenBank/DDBJ databases">
        <title>A genome reference for cultivated species of the human gut microbiota.</title>
        <authorList>
            <person name="Zou Y."/>
            <person name="Xue W."/>
            <person name="Luo G."/>
        </authorList>
    </citation>
    <scope>NUCLEOTIDE SEQUENCE [LARGE SCALE GENOMIC DNA]</scope>
    <source>
        <strain evidence="2 3">AF19-21</strain>
    </source>
</reference>
<feature type="transmembrane region" description="Helical" evidence="1">
    <location>
        <begin position="141"/>
        <end position="163"/>
    </location>
</feature>
<dbReference type="Proteomes" id="UP000261111">
    <property type="component" value="Unassembled WGS sequence"/>
</dbReference>
<dbReference type="GeneID" id="93333821"/>
<accession>A0A3E2WMC6</accession>
<evidence type="ECO:0000313" key="3">
    <source>
        <dbReference type="Proteomes" id="UP000261111"/>
    </source>
</evidence>
<dbReference type="NCBIfam" id="TIGR03733">
    <property type="entry name" value="lanti_perm_MutG"/>
    <property type="match status" value="1"/>
</dbReference>
<dbReference type="RefSeq" id="WP_025657797.1">
    <property type="nucleotide sequence ID" value="NZ_QVIA01000021.1"/>
</dbReference>
<evidence type="ECO:0000313" key="2">
    <source>
        <dbReference type="EMBL" id="RGC28185.1"/>
    </source>
</evidence>
<feature type="transmembrane region" description="Helical" evidence="1">
    <location>
        <begin position="59"/>
        <end position="79"/>
    </location>
</feature>
<comment type="caution">
    <text evidence="2">The sequence shown here is derived from an EMBL/GenBank/DDBJ whole genome shotgun (WGS) entry which is preliminary data.</text>
</comment>
<dbReference type="AlphaFoldDB" id="A0A3E2WMC6"/>
<name>A0A3E2WMC6_9FIRM</name>
<keyword evidence="1" id="KW-0472">Membrane</keyword>
<proteinExistence type="predicted"/>
<dbReference type="Pfam" id="PF12730">
    <property type="entry name" value="ABC2_membrane_4"/>
    <property type="match status" value="1"/>
</dbReference>
<feature type="transmembrane region" description="Helical" evidence="1">
    <location>
        <begin position="232"/>
        <end position="251"/>
    </location>
</feature>
<evidence type="ECO:0000256" key="1">
    <source>
        <dbReference type="SAM" id="Phobius"/>
    </source>
</evidence>
<dbReference type="EMBL" id="QVIA01000021">
    <property type="protein sequence ID" value="RGC28185.1"/>
    <property type="molecule type" value="Genomic_DNA"/>
</dbReference>
<protein>
    <submittedName>
        <fullName evidence="2">Lantibiotic immunity ABC transporter MutG family permease subunit</fullName>
    </submittedName>
</protein>
<gene>
    <name evidence="2" type="ORF">DWX41_16790</name>
</gene>
<keyword evidence="1" id="KW-1133">Transmembrane helix</keyword>
<dbReference type="CDD" id="cd21808">
    <property type="entry name" value="ABC-2_lan_permease_MutG"/>
    <property type="match status" value="1"/>
</dbReference>
<dbReference type="InterPro" id="IPR022294">
    <property type="entry name" value="ABC-transptr_permeasesu"/>
</dbReference>
<feature type="transmembrane region" description="Helical" evidence="1">
    <location>
        <begin position="170"/>
        <end position="188"/>
    </location>
</feature>
<keyword evidence="1" id="KW-0812">Transmembrane</keyword>
<sequence>MGKLKQKNRGGQMLCAELVKLRRTWILWLHVIMPLTGIVIFLFYYRISGWSSWGKISGYVEVVSVVCPTLVGFICGLAADQEKQAGHLQNLLGTGQRRTANLSAKLCTLLLWNLAAVLVTIGGFGAGYYLFIERTAVPEMFYITVTGLIWISQIFTYCLHLFLGLRFSKGISIGTGIVESLLAAILMTGLGDGIWQWIPCAWAGRFTGLYVQRAAGMDSAAWALAESQMKTGGIVMAGITIAGILLTYLWFHYYEGKRMED</sequence>
<organism evidence="2 3">
    <name type="scientific">Hungatella hathewayi</name>
    <dbReference type="NCBI Taxonomy" id="154046"/>
    <lineage>
        <taxon>Bacteria</taxon>
        <taxon>Bacillati</taxon>
        <taxon>Bacillota</taxon>
        <taxon>Clostridia</taxon>
        <taxon>Lachnospirales</taxon>
        <taxon>Lachnospiraceae</taxon>
        <taxon>Hungatella</taxon>
    </lineage>
</organism>